<gene>
    <name evidence="12" type="primary">LOC105363896</name>
</gene>
<keyword evidence="5 10" id="KW-0375">Hydrogen ion transport</keyword>
<keyword evidence="4 10" id="KW-0138">CF(0)</keyword>
<dbReference type="RefSeq" id="XP_011500001.1">
    <property type="nucleotide sequence ID" value="XM_011501699.1"/>
</dbReference>
<evidence type="ECO:0000256" key="1">
    <source>
        <dbReference type="ARBA" id="ARBA00004325"/>
    </source>
</evidence>
<dbReference type="AlphaFoldDB" id="A0AAJ6YL22"/>
<evidence type="ECO:0000256" key="9">
    <source>
        <dbReference type="ARBA" id="ARBA00023310"/>
    </source>
</evidence>
<keyword evidence="3 10" id="KW-0813">Transport</keyword>
<keyword evidence="6 10" id="KW-0406">Ion transport</keyword>
<comment type="similarity">
    <text evidence="2 10">Belongs to the ATPase g subunit family.</text>
</comment>
<dbReference type="Pfam" id="PF04718">
    <property type="entry name" value="ATP-synt_G"/>
    <property type="match status" value="1"/>
</dbReference>
<keyword evidence="8 10" id="KW-0472">Membrane</keyword>
<dbReference type="InterPro" id="IPR016702">
    <property type="entry name" value="ATP5MG_metazoa"/>
</dbReference>
<dbReference type="Proteomes" id="UP000695007">
    <property type="component" value="Unplaced"/>
</dbReference>
<accession>A0AAJ6YL22</accession>
<evidence type="ECO:0000256" key="7">
    <source>
        <dbReference type="ARBA" id="ARBA00023128"/>
    </source>
</evidence>
<evidence type="ECO:0000256" key="6">
    <source>
        <dbReference type="ARBA" id="ARBA00023065"/>
    </source>
</evidence>
<dbReference type="InterPro" id="IPR006808">
    <property type="entry name" value="ATP_synth_F0_gsu_mt"/>
</dbReference>
<dbReference type="PANTHER" id="PTHR12386">
    <property type="entry name" value="ATP SYNTHASE SUBUNIT"/>
    <property type="match status" value="1"/>
</dbReference>
<keyword evidence="11" id="KW-1185">Reference proteome</keyword>
<sequence>MSNIFKLFGTVKDTAKAAIPHLRLIQRYALVELVPPSPRDIPAIRYGINKLIDSAKSGSFKQLTVKEAWLNTLVAVEIYCWFFIGECIGKRNLIGYKV</sequence>
<organism evidence="11 12">
    <name type="scientific">Ceratosolen solmsi marchali</name>
    <dbReference type="NCBI Taxonomy" id="326594"/>
    <lineage>
        <taxon>Eukaryota</taxon>
        <taxon>Metazoa</taxon>
        <taxon>Ecdysozoa</taxon>
        <taxon>Arthropoda</taxon>
        <taxon>Hexapoda</taxon>
        <taxon>Insecta</taxon>
        <taxon>Pterygota</taxon>
        <taxon>Neoptera</taxon>
        <taxon>Endopterygota</taxon>
        <taxon>Hymenoptera</taxon>
        <taxon>Apocrita</taxon>
        <taxon>Proctotrupomorpha</taxon>
        <taxon>Chalcidoidea</taxon>
        <taxon>Agaonidae</taxon>
        <taxon>Agaoninae</taxon>
        <taxon>Ceratosolen</taxon>
    </lineage>
</organism>
<evidence type="ECO:0000256" key="4">
    <source>
        <dbReference type="ARBA" id="ARBA00022547"/>
    </source>
</evidence>
<dbReference type="GO" id="GO:0015078">
    <property type="term" value="F:proton transmembrane transporter activity"/>
    <property type="evidence" value="ECO:0007669"/>
    <property type="project" value="UniProtKB-UniRule"/>
</dbReference>
<evidence type="ECO:0000256" key="8">
    <source>
        <dbReference type="ARBA" id="ARBA00023136"/>
    </source>
</evidence>
<evidence type="ECO:0000313" key="12">
    <source>
        <dbReference type="RefSeq" id="XP_011500001.1"/>
    </source>
</evidence>
<keyword evidence="9 10" id="KW-0066">ATP synthesis</keyword>
<dbReference type="GeneID" id="105363896"/>
<keyword evidence="7 10" id="KW-0496">Mitochondrion</keyword>
<evidence type="ECO:0000256" key="5">
    <source>
        <dbReference type="ARBA" id="ARBA00022781"/>
    </source>
</evidence>
<comment type="subcellular location">
    <subcellularLocation>
        <location evidence="1">Mitochondrion membrane</location>
    </subcellularLocation>
</comment>
<evidence type="ECO:0000256" key="2">
    <source>
        <dbReference type="ARBA" id="ARBA00005699"/>
    </source>
</evidence>
<reference evidence="12" key="1">
    <citation type="submission" date="2025-08" db="UniProtKB">
        <authorList>
            <consortium name="RefSeq"/>
        </authorList>
    </citation>
    <scope>IDENTIFICATION</scope>
</reference>
<evidence type="ECO:0000256" key="3">
    <source>
        <dbReference type="ARBA" id="ARBA00022448"/>
    </source>
</evidence>
<dbReference type="GO" id="GO:0031966">
    <property type="term" value="C:mitochondrial membrane"/>
    <property type="evidence" value="ECO:0007669"/>
    <property type="project" value="UniProtKB-SubCell"/>
</dbReference>
<proteinExistence type="inferred from homology"/>
<dbReference type="GO" id="GO:0045259">
    <property type="term" value="C:proton-transporting ATP synthase complex"/>
    <property type="evidence" value="ECO:0007669"/>
    <property type="project" value="UniProtKB-UniRule"/>
</dbReference>
<dbReference type="KEGG" id="csol:105363896"/>
<evidence type="ECO:0000313" key="11">
    <source>
        <dbReference type="Proteomes" id="UP000695007"/>
    </source>
</evidence>
<dbReference type="GO" id="GO:0015986">
    <property type="term" value="P:proton motive force-driven ATP synthesis"/>
    <property type="evidence" value="ECO:0007669"/>
    <property type="project" value="UniProtKB-UniRule"/>
</dbReference>
<protein>
    <recommendedName>
        <fullName evidence="10">ATP synthase subunit g</fullName>
        <shortName evidence="10">ATPase subunit g</shortName>
    </recommendedName>
</protein>
<name>A0AAJ6YL22_9HYME</name>
<dbReference type="PIRSF" id="PIRSF017835">
    <property type="entry name" value="ATP-synth_g_mitoch_animal"/>
    <property type="match status" value="1"/>
</dbReference>
<evidence type="ECO:0000256" key="10">
    <source>
        <dbReference type="PIRNR" id="PIRNR017835"/>
    </source>
</evidence>